<dbReference type="Pfam" id="PF20242">
    <property type="entry name" value="Emfourin"/>
    <property type="match status" value="1"/>
</dbReference>
<proteinExistence type="predicted"/>
<sequence>MGDLHLEKLGGFAGFGGAGAKLKCCGVYAAEQLDDAERSLIETFFEGNPLATRSMDGFRYRITWPERFGERSVEVSENLVPEALRKAVKDRLL</sequence>
<dbReference type="RefSeq" id="WP_307156347.1">
    <property type="nucleotide sequence ID" value="NZ_JAUSWH010000001.1"/>
</dbReference>
<evidence type="ECO:0000313" key="2">
    <source>
        <dbReference type="Proteomes" id="UP001235269"/>
    </source>
</evidence>
<name>A0ABU0I7E6_9HYPH</name>
<dbReference type="InterPro" id="IPR049457">
    <property type="entry name" value="Emfourin"/>
</dbReference>
<organism evidence="1 2">
    <name type="scientific">Rhizobium paknamense</name>
    <dbReference type="NCBI Taxonomy" id="1206817"/>
    <lineage>
        <taxon>Bacteria</taxon>
        <taxon>Pseudomonadati</taxon>
        <taxon>Pseudomonadota</taxon>
        <taxon>Alphaproteobacteria</taxon>
        <taxon>Hyphomicrobiales</taxon>
        <taxon>Rhizobiaceae</taxon>
        <taxon>Rhizobium/Agrobacterium group</taxon>
        <taxon>Rhizobium</taxon>
    </lineage>
</organism>
<evidence type="ECO:0000313" key="1">
    <source>
        <dbReference type="EMBL" id="MDQ0454150.1"/>
    </source>
</evidence>
<accession>A0ABU0I7E6</accession>
<comment type="caution">
    <text evidence="1">The sequence shown here is derived from an EMBL/GenBank/DDBJ whole genome shotgun (WGS) entry which is preliminary data.</text>
</comment>
<reference evidence="1 2" key="1">
    <citation type="submission" date="2023-07" db="EMBL/GenBank/DDBJ databases">
        <title>Genomic Encyclopedia of Type Strains, Phase IV (KMG-IV): sequencing the most valuable type-strain genomes for metagenomic binning, comparative biology and taxonomic classification.</title>
        <authorList>
            <person name="Goeker M."/>
        </authorList>
    </citation>
    <scope>NUCLEOTIDE SEQUENCE [LARGE SCALE GENOMIC DNA]</scope>
    <source>
        <strain evidence="1 2">DSM 100301</strain>
    </source>
</reference>
<gene>
    <name evidence="1" type="ORF">QO005_000465</name>
</gene>
<keyword evidence="2" id="KW-1185">Reference proteome</keyword>
<protein>
    <submittedName>
        <fullName evidence="1">Uncharacterized protein</fullName>
    </submittedName>
</protein>
<dbReference type="Proteomes" id="UP001235269">
    <property type="component" value="Unassembled WGS sequence"/>
</dbReference>
<dbReference type="EMBL" id="JAUSWH010000001">
    <property type="protein sequence ID" value="MDQ0454150.1"/>
    <property type="molecule type" value="Genomic_DNA"/>
</dbReference>